<feature type="transmembrane region" description="Helical" evidence="7">
    <location>
        <begin position="37"/>
        <end position="58"/>
    </location>
</feature>
<evidence type="ECO:0000256" key="2">
    <source>
        <dbReference type="ARBA" id="ARBA00007556"/>
    </source>
</evidence>
<protein>
    <submittedName>
        <fullName evidence="8">ABC transport permease subunit MlaE</fullName>
    </submittedName>
</protein>
<feature type="transmembrane region" description="Helical" evidence="7">
    <location>
        <begin position="261"/>
        <end position="286"/>
    </location>
</feature>
<dbReference type="NCBIfam" id="TIGR00056">
    <property type="entry name" value="MlaE family lipid ABC transporter permease subunit"/>
    <property type="match status" value="1"/>
</dbReference>
<evidence type="ECO:0000256" key="6">
    <source>
        <dbReference type="ARBA" id="ARBA00023136"/>
    </source>
</evidence>
<dbReference type="OrthoDB" id="9810518at2"/>
<name>A0A517N0K2_9BACT</name>
<sequence length="296" mass="31885">MSTDNPTYDGTASGGDPRDGFIAGLAESVADIGATGVGIIEAVGDLLLFTWRTLAWLFTRMPRRDAMFENMYRIGVQSLPVVAMIGGFTGMVLAVQSYTQFRTFGLETQLGSVINKSMFRELGPVLAAVMLAGRVGSSMAAELGTMRVTEQIDALSSMGANPVHYLVVPRFLSCLLLIPSLTIMAIFMGVVGGAVYCISFLGIDYHHYSANAKKFVENWDLFYGLVKSMFFGATIGIISCYRGFHCQPGAEGVGRAATTAFVYSFMVIIVLDLLVSIVLDQIYLAIWPAAPSLFGA</sequence>
<dbReference type="PANTHER" id="PTHR30188">
    <property type="entry name" value="ABC TRANSPORTER PERMEASE PROTEIN-RELATED"/>
    <property type="match status" value="1"/>
</dbReference>
<dbReference type="InterPro" id="IPR030802">
    <property type="entry name" value="Permease_MalE"/>
</dbReference>
<feature type="transmembrane region" description="Helical" evidence="7">
    <location>
        <begin position="174"/>
        <end position="201"/>
    </location>
</feature>
<organism evidence="8 9">
    <name type="scientific">Adhaeretor mobilis</name>
    <dbReference type="NCBI Taxonomy" id="1930276"/>
    <lineage>
        <taxon>Bacteria</taxon>
        <taxon>Pseudomonadati</taxon>
        <taxon>Planctomycetota</taxon>
        <taxon>Planctomycetia</taxon>
        <taxon>Pirellulales</taxon>
        <taxon>Lacipirellulaceae</taxon>
        <taxon>Adhaeretor</taxon>
    </lineage>
</organism>
<evidence type="ECO:0000313" key="8">
    <source>
        <dbReference type="EMBL" id="QDT00665.1"/>
    </source>
</evidence>
<evidence type="ECO:0000256" key="3">
    <source>
        <dbReference type="ARBA" id="ARBA00022448"/>
    </source>
</evidence>
<dbReference type="GO" id="GO:0005548">
    <property type="term" value="F:phospholipid transporter activity"/>
    <property type="evidence" value="ECO:0007669"/>
    <property type="project" value="TreeGrafter"/>
</dbReference>
<feature type="transmembrane region" description="Helical" evidence="7">
    <location>
        <begin position="79"/>
        <end position="98"/>
    </location>
</feature>
<keyword evidence="9" id="KW-1185">Reference proteome</keyword>
<dbReference type="GO" id="GO:0043190">
    <property type="term" value="C:ATP-binding cassette (ABC) transporter complex"/>
    <property type="evidence" value="ECO:0007669"/>
    <property type="project" value="InterPro"/>
</dbReference>
<dbReference type="RefSeq" id="WP_145062299.1">
    <property type="nucleotide sequence ID" value="NZ_CP036263.1"/>
</dbReference>
<evidence type="ECO:0000256" key="5">
    <source>
        <dbReference type="ARBA" id="ARBA00022989"/>
    </source>
</evidence>
<proteinExistence type="inferred from homology"/>
<dbReference type="KEGG" id="amob:HG15A2_40040"/>
<comment type="similarity">
    <text evidence="2 7">Belongs to the MlaE permease family.</text>
</comment>
<dbReference type="AlphaFoldDB" id="A0A517N0K2"/>
<evidence type="ECO:0000256" key="4">
    <source>
        <dbReference type="ARBA" id="ARBA00022692"/>
    </source>
</evidence>
<evidence type="ECO:0000313" key="9">
    <source>
        <dbReference type="Proteomes" id="UP000319852"/>
    </source>
</evidence>
<keyword evidence="4 7" id="KW-0812">Transmembrane</keyword>
<comment type="subcellular location">
    <subcellularLocation>
        <location evidence="1">Membrane</location>
        <topology evidence="1">Multi-pass membrane protein</topology>
    </subcellularLocation>
</comment>
<dbReference type="Proteomes" id="UP000319852">
    <property type="component" value="Chromosome"/>
</dbReference>
<gene>
    <name evidence="8" type="primary">mlaE</name>
    <name evidence="8" type="ORF">HG15A2_40040</name>
</gene>
<keyword evidence="6 7" id="KW-0472">Membrane</keyword>
<dbReference type="PANTHER" id="PTHR30188:SF4">
    <property type="entry name" value="PROTEIN TRIGALACTOSYLDIACYLGLYCEROL 1, CHLOROPLASTIC"/>
    <property type="match status" value="1"/>
</dbReference>
<dbReference type="InterPro" id="IPR003453">
    <property type="entry name" value="ABC_MlaE_roteobac"/>
</dbReference>
<evidence type="ECO:0000256" key="7">
    <source>
        <dbReference type="RuleBase" id="RU362044"/>
    </source>
</evidence>
<evidence type="ECO:0000256" key="1">
    <source>
        <dbReference type="ARBA" id="ARBA00004141"/>
    </source>
</evidence>
<accession>A0A517N0K2</accession>
<keyword evidence="5 7" id="KW-1133">Transmembrane helix</keyword>
<dbReference type="EMBL" id="CP036263">
    <property type="protein sequence ID" value="QDT00665.1"/>
    <property type="molecule type" value="Genomic_DNA"/>
</dbReference>
<dbReference type="Pfam" id="PF02405">
    <property type="entry name" value="MlaE"/>
    <property type="match status" value="1"/>
</dbReference>
<reference evidence="8 9" key="1">
    <citation type="submission" date="2019-02" db="EMBL/GenBank/DDBJ databases">
        <title>Deep-cultivation of Planctomycetes and their phenomic and genomic characterization uncovers novel biology.</title>
        <authorList>
            <person name="Wiegand S."/>
            <person name="Jogler M."/>
            <person name="Boedeker C."/>
            <person name="Pinto D."/>
            <person name="Vollmers J."/>
            <person name="Rivas-Marin E."/>
            <person name="Kohn T."/>
            <person name="Peeters S.H."/>
            <person name="Heuer A."/>
            <person name="Rast P."/>
            <person name="Oberbeckmann S."/>
            <person name="Bunk B."/>
            <person name="Jeske O."/>
            <person name="Meyerdierks A."/>
            <person name="Storesund J.E."/>
            <person name="Kallscheuer N."/>
            <person name="Luecker S."/>
            <person name="Lage O.M."/>
            <person name="Pohl T."/>
            <person name="Merkel B.J."/>
            <person name="Hornburger P."/>
            <person name="Mueller R.-W."/>
            <person name="Bruemmer F."/>
            <person name="Labrenz M."/>
            <person name="Spormann A.M."/>
            <person name="Op den Camp H."/>
            <person name="Overmann J."/>
            <person name="Amann R."/>
            <person name="Jetten M.S.M."/>
            <person name="Mascher T."/>
            <person name="Medema M.H."/>
            <person name="Devos D.P."/>
            <person name="Kaster A.-K."/>
            <person name="Ovreas L."/>
            <person name="Rohde M."/>
            <person name="Galperin M.Y."/>
            <person name="Jogler C."/>
        </authorList>
    </citation>
    <scope>NUCLEOTIDE SEQUENCE [LARGE SCALE GENOMIC DNA]</scope>
    <source>
        <strain evidence="8 9">HG15A2</strain>
    </source>
</reference>
<feature type="transmembrane region" description="Helical" evidence="7">
    <location>
        <begin position="221"/>
        <end position="241"/>
    </location>
</feature>
<keyword evidence="3" id="KW-0813">Transport</keyword>